<dbReference type="Gramene" id="GBG60728">
    <property type="protein sequence ID" value="GBG60728"/>
    <property type="gene ID" value="CBR_g12466"/>
</dbReference>
<accession>A0A388JSE0</accession>
<proteinExistence type="predicted"/>
<evidence type="ECO:0008006" key="3">
    <source>
        <dbReference type="Google" id="ProtNLM"/>
    </source>
</evidence>
<name>A0A388JSE0_CHABU</name>
<organism evidence="1 2">
    <name type="scientific">Chara braunii</name>
    <name type="common">Braun's stonewort</name>
    <dbReference type="NCBI Taxonomy" id="69332"/>
    <lineage>
        <taxon>Eukaryota</taxon>
        <taxon>Viridiplantae</taxon>
        <taxon>Streptophyta</taxon>
        <taxon>Charophyceae</taxon>
        <taxon>Charales</taxon>
        <taxon>Characeae</taxon>
        <taxon>Chara</taxon>
    </lineage>
</organism>
<evidence type="ECO:0000313" key="2">
    <source>
        <dbReference type="Proteomes" id="UP000265515"/>
    </source>
</evidence>
<sequence>MSTFIRVEGYRVLLEEEEEVTMKWKNGFVSAGLEKLGGWDEKGTMGNAYVLPKHKDITKSRPICPTFSEPTSKICRKMAKCLNRMMKLILESSHFNMGSVSELGRRLRTINNKVERRGAEWGVEGASFDIKDMFSRLPHAAILDALDWMCEWCEGRGFKSVQVRKQGTGTKLSYRKQEEGWWAVDFANVRRFVAFELEPTYTKATGAILKQVIGIPMGKSSSPPLACILCMKAEYEFISTLGDKRNRVFGMRLMDDVSIFVARKKDGDDYGKEIIGRFGGCYDEELTLKRTDDEEGVWEFLGCKLTIEAEQPYLGCFQRNKNMAEIWQNKPCSKQSRTSVRGPAGGKKSVVITGELNRIYVNTTRQEELLPLVLTLKRELRGKGYPPEFFNNGLRRFAANKDEIWKLMVELMTTW</sequence>
<protein>
    <recommendedName>
        <fullName evidence="3">Reverse transcriptase domain-containing protein</fullName>
    </recommendedName>
</protein>
<dbReference type="InterPro" id="IPR043502">
    <property type="entry name" value="DNA/RNA_pol_sf"/>
</dbReference>
<dbReference type="Proteomes" id="UP000265515">
    <property type="component" value="Unassembled WGS sequence"/>
</dbReference>
<keyword evidence="2" id="KW-1185">Reference proteome</keyword>
<dbReference type="AlphaFoldDB" id="A0A388JSE0"/>
<reference evidence="1 2" key="1">
    <citation type="journal article" date="2018" name="Cell">
        <title>The Chara Genome: Secondary Complexity and Implications for Plant Terrestrialization.</title>
        <authorList>
            <person name="Nishiyama T."/>
            <person name="Sakayama H."/>
            <person name="Vries J.D."/>
            <person name="Buschmann H."/>
            <person name="Saint-Marcoux D."/>
            <person name="Ullrich K.K."/>
            <person name="Haas F.B."/>
            <person name="Vanderstraeten L."/>
            <person name="Becker D."/>
            <person name="Lang D."/>
            <person name="Vosolsobe S."/>
            <person name="Rombauts S."/>
            <person name="Wilhelmsson P.K.I."/>
            <person name="Janitza P."/>
            <person name="Kern R."/>
            <person name="Heyl A."/>
            <person name="Rumpler F."/>
            <person name="Villalobos L.I.A.C."/>
            <person name="Clay J.M."/>
            <person name="Skokan R."/>
            <person name="Toyoda A."/>
            <person name="Suzuki Y."/>
            <person name="Kagoshima H."/>
            <person name="Schijlen E."/>
            <person name="Tajeshwar N."/>
            <person name="Catarino B."/>
            <person name="Hetherington A.J."/>
            <person name="Saltykova A."/>
            <person name="Bonnot C."/>
            <person name="Breuninger H."/>
            <person name="Symeonidi A."/>
            <person name="Radhakrishnan G.V."/>
            <person name="Van Nieuwerburgh F."/>
            <person name="Deforce D."/>
            <person name="Chang C."/>
            <person name="Karol K.G."/>
            <person name="Hedrich R."/>
            <person name="Ulvskov P."/>
            <person name="Glockner G."/>
            <person name="Delwiche C.F."/>
            <person name="Petrasek J."/>
            <person name="Van de Peer Y."/>
            <person name="Friml J."/>
            <person name="Beilby M."/>
            <person name="Dolan L."/>
            <person name="Kohara Y."/>
            <person name="Sugano S."/>
            <person name="Fujiyama A."/>
            <person name="Delaux P.-M."/>
            <person name="Quint M."/>
            <person name="TheiBen G."/>
            <person name="Hagemann M."/>
            <person name="Harholt J."/>
            <person name="Dunand C."/>
            <person name="Zachgo S."/>
            <person name="Langdale J."/>
            <person name="Maumus F."/>
            <person name="Straeten D.V.D."/>
            <person name="Gould S.B."/>
            <person name="Rensing S.A."/>
        </authorList>
    </citation>
    <scope>NUCLEOTIDE SEQUENCE [LARGE SCALE GENOMIC DNA]</scope>
    <source>
        <strain evidence="1 2">S276</strain>
    </source>
</reference>
<evidence type="ECO:0000313" key="1">
    <source>
        <dbReference type="EMBL" id="GBG60728.1"/>
    </source>
</evidence>
<gene>
    <name evidence="1" type="ORF">CBR_g12466</name>
</gene>
<dbReference type="SUPFAM" id="SSF56672">
    <property type="entry name" value="DNA/RNA polymerases"/>
    <property type="match status" value="1"/>
</dbReference>
<comment type="caution">
    <text evidence="1">The sequence shown here is derived from an EMBL/GenBank/DDBJ whole genome shotgun (WGS) entry which is preliminary data.</text>
</comment>
<dbReference type="EMBL" id="BFEA01000014">
    <property type="protein sequence ID" value="GBG60728.1"/>
    <property type="molecule type" value="Genomic_DNA"/>
</dbReference>